<reference evidence="2" key="1">
    <citation type="submission" date="2022-11" db="UniProtKB">
        <authorList>
            <consortium name="WormBaseParasite"/>
        </authorList>
    </citation>
    <scope>IDENTIFICATION</scope>
</reference>
<name>A0AC35G4U4_9BILA</name>
<accession>A0AC35G4U4</accession>
<dbReference type="WBParaSite" id="PS1159_v2.g23496.t1">
    <property type="protein sequence ID" value="PS1159_v2.g23496.t1"/>
    <property type="gene ID" value="PS1159_v2.g23496"/>
</dbReference>
<proteinExistence type="predicted"/>
<sequence length="2178" mass="243867">MKKPRRKGSFSDGAIIPSYWKRQSQSFDDPNPKRRSVVSNPKDSIKPLYWQFEFDSLGFFFVVFSPVDKGTLTMIGNDSKLRHSETFPLSRDPSFTDLTTQLPPKLRSTSRGPKAKRQLQTRSWHEAQRFTLSPTSSPKLNGKISRCASTVEANNNNGNESPSSIQKFIRSTKMPKSATSDHLSMNSSYTNETESMYKSLGNIEEDKVFDGSISNLSAVGKSPALQRPPSARFVLMQFFKLDSIGNTGMLKFKKPPLLKNNSDMSYHKPIKSSFSRHSQSTTSASSSTGSIRTPTKDPLSLEKNVNSHKGAFTSVTKKKLPLHNMFASHVGKIGEAEKKRRQASHAVTQANPLRRLLISSPPIDYEKFIAEKSAQLENDCHRDLLLFPRDDIGETDIFPEERTLIPSVNKMHLELAQWLFTREALQLYSEPFKIINFNYIEYSGDFKKIDCPALGSLKFEADLLTEEKASFNSNEKPSEIVKEGYVTILPTDFSLLDNFRSDKRRYCIIRRDENGGVFVELYKQPNVATNQPPIEIQKTMGATNKKGKSIVQLFNGNNSNVSSEKPILVLSPENESESTFWVLEIDRALSACSRDDTQSIGDSRDASAVSTRNTADTESIGSEGSGGSSFDVNGHQVWRGKNAVGRALQPPVVERRNLFALYSDLEPLPPPKGHPCSLLQKTTASTIARTLLDSAREPTSPTASEAASPLRLQIDFKYLNCKISISPTQTEQLEPFFIKIFLFDVTNCCRLTEEFHITLIPKSLEKYFRDGLSFKTTPLTSPSNSNNPTLINNIPYSILMNSEASTFLCSLNAPTQDIYIVARIERLLSDFSSDIYGKAQVDTKLGLKLQKTTILSCQKLAKYRTLFGWSACPLFKRTGFPASDGGWQIFKSDGKLTDADLQKHLIDCAKTEKIGKLSPIPNASIKISVKSMQTFADISYRISSTLLPLKPWNSNATEAEHVIKPIFELQTFGDIITSPYNELINLLYVYPINLSYGGQKVFNRARNISCSVRFVSSPKREGSNAKAIIDRSNICGPFLSSSYTSVQYHEQNPAFNDEFKIQLPVVVDSQDHLLFSFTHISVANALSSKSEKDDSIETPVGFAWLPLTRSEHFLILNNDVQEFDLPVASTLPAGYIHYQSMGQGKNHKGPDIKWLDNGRPLFRVKLRLISSIFTTEDNLQAFFQACQKFYDFQTTISPLSSSTPKETTPPARSCSPDILTTTTDSTHAATEEKLFEKIANKAGALYDVEINRLVPHFHIVLRRLFSLLPICKSNEVSLKLLSVTIGIVDSASINGYNYVLKNFVRFHFSSSSSEDGDETTHSAICKYLIKLLDDMRGEERALQRIFRELWFFLDIVIKSMTQWLMKTKKFKAARKDRFPADFLFRIDGLVDCVIGLICKNHCMPETQNANVALSNFLRCCLSLVDRHAIFNRIHYIVETYDHYIIEDATTSRQSHILRNFKFDLLQILAGHEHWIPLSLPLLTDRYNSILRGGPSGVFGNEIQNNSGFISRFFALFSSSSSSPSISSSSYNNDVQDFEKIENYSDHFWASENYCQMHFLTGILIQELMASLREPRDYRPLVIGLIRNLLAKHSADYRYTDKIAQGRISLLYLPLIQFAIENIKEIDATAKVISEAPEVAGTMSLGVTWAALSTYNSNSIKTKQTYDSQQQNSILNETEKSDSTNPDNKPSSISTPLAEKLSKCEARDILISVLFVLSKIPKKMLSNIWRLQETKGNSNGLIDFLHLLELSLQMFAYPGKNYLLKQQAKKRYLQSKAAATVNFQFNEKTRTPSIYGGSDLQPRTGTMDSQNSTATTEPPSSSSLPIDGNEEIDSSSANALAFFKECSLTQEIAITILDIAQTVSTQLAHRCNNLTTEATDIAFNKLLLLYIRLLDESWPENVRLNSLASLSIFISHFTSKFFYQGPMEPLSVTIEAMLLQLNSRYPRIQQASAALLQAILRKGYEVIFEQRAKEAAIESVSSASKKLSKSLHKNYKGIEILGRPGAQTSVALARLLGQRVPLATSPYFDRGLSALEALIVSQSNEKKLSPFEAAVMELISQLRGVLSATGALSEAADDPIRLAELHIQLADSYRGSARLRCTWFDTLAETHINEGWIAEASVCMAHSIVIIAKELSQKQLITVDWSLLDFINERIILEENVGGAIELDNTQQAGFTLVG</sequence>
<evidence type="ECO:0000313" key="2">
    <source>
        <dbReference type="WBParaSite" id="PS1159_v2.g23496.t1"/>
    </source>
</evidence>
<protein>
    <submittedName>
        <fullName evidence="2">C2 DOCK-type domain-containing protein</fullName>
    </submittedName>
</protein>
<organism evidence="1 2">
    <name type="scientific">Panagrolaimus sp. PS1159</name>
    <dbReference type="NCBI Taxonomy" id="55785"/>
    <lineage>
        <taxon>Eukaryota</taxon>
        <taxon>Metazoa</taxon>
        <taxon>Ecdysozoa</taxon>
        <taxon>Nematoda</taxon>
        <taxon>Chromadorea</taxon>
        <taxon>Rhabditida</taxon>
        <taxon>Tylenchina</taxon>
        <taxon>Panagrolaimomorpha</taxon>
        <taxon>Panagrolaimoidea</taxon>
        <taxon>Panagrolaimidae</taxon>
        <taxon>Panagrolaimus</taxon>
    </lineage>
</organism>
<dbReference type="Proteomes" id="UP000887580">
    <property type="component" value="Unplaced"/>
</dbReference>
<evidence type="ECO:0000313" key="1">
    <source>
        <dbReference type="Proteomes" id="UP000887580"/>
    </source>
</evidence>